<keyword evidence="11" id="KW-0676">Redox-active center</keyword>
<evidence type="ECO:0000256" key="12">
    <source>
        <dbReference type="SAM" id="Phobius"/>
    </source>
</evidence>
<dbReference type="InterPro" id="IPR023380">
    <property type="entry name" value="DsbB-like_sf"/>
</dbReference>
<dbReference type="Gene3D" id="1.20.1550.10">
    <property type="entry name" value="DsbB-like"/>
    <property type="match status" value="1"/>
</dbReference>
<dbReference type="PIRSF" id="PIRSF036659">
    <property type="entry name" value="BdbC"/>
    <property type="match status" value="1"/>
</dbReference>
<evidence type="ECO:0000256" key="10">
    <source>
        <dbReference type="ARBA" id="ARBA00023186"/>
    </source>
</evidence>
<dbReference type="NCBIfam" id="NF002849">
    <property type="entry name" value="PRK03113.1"/>
    <property type="match status" value="1"/>
</dbReference>
<dbReference type="HAMAP" id="MF_00287">
    <property type="entry name" value="BdbC"/>
    <property type="match status" value="1"/>
</dbReference>
<evidence type="ECO:0000256" key="4">
    <source>
        <dbReference type="ARBA" id="ARBA00022692"/>
    </source>
</evidence>
<dbReference type="Proteomes" id="UP000215145">
    <property type="component" value="Unassembled WGS sequence"/>
</dbReference>
<evidence type="ECO:0000256" key="5">
    <source>
        <dbReference type="ARBA" id="ARBA00022982"/>
    </source>
</evidence>
<keyword evidence="6 12" id="KW-1133">Transmembrane helix</keyword>
<dbReference type="PANTHER" id="PTHR43469:SF1">
    <property type="entry name" value="SPBETA PROPHAGE-DERIVED DISULFIDE BOND FORMATION PROTEIN B"/>
    <property type="match status" value="1"/>
</dbReference>
<dbReference type="GO" id="GO:0006457">
    <property type="term" value="P:protein folding"/>
    <property type="evidence" value="ECO:0007669"/>
    <property type="project" value="InterPro"/>
</dbReference>
<keyword evidence="3" id="KW-0813">Transport</keyword>
<organism evidence="13 14">
    <name type="scientific">Paenibacillus herberti</name>
    <dbReference type="NCBI Taxonomy" id="1619309"/>
    <lineage>
        <taxon>Bacteria</taxon>
        <taxon>Bacillati</taxon>
        <taxon>Bacillota</taxon>
        <taxon>Bacilli</taxon>
        <taxon>Bacillales</taxon>
        <taxon>Paenibacillaceae</taxon>
        <taxon>Paenibacillus</taxon>
    </lineage>
</organism>
<evidence type="ECO:0000256" key="2">
    <source>
        <dbReference type="ARBA" id="ARBA00007602"/>
    </source>
</evidence>
<feature type="transmembrane region" description="Helical" evidence="12">
    <location>
        <begin position="128"/>
        <end position="151"/>
    </location>
</feature>
<comment type="caution">
    <text evidence="13">The sequence shown here is derived from an EMBL/GenBank/DDBJ whole genome shotgun (WGS) entry which is preliminary data.</text>
</comment>
<evidence type="ECO:0000313" key="14">
    <source>
        <dbReference type="Proteomes" id="UP000215145"/>
    </source>
</evidence>
<protein>
    <submittedName>
        <fullName evidence="13">Disulfide bond formation protein B</fullName>
    </submittedName>
</protein>
<dbReference type="GO" id="GO:0015035">
    <property type="term" value="F:protein-disulfide reductase activity"/>
    <property type="evidence" value="ECO:0007669"/>
    <property type="project" value="InterPro"/>
</dbReference>
<evidence type="ECO:0000256" key="8">
    <source>
        <dbReference type="ARBA" id="ARBA00023136"/>
    </source>
</evidence>
<gene>
    <name evidence="13" type="ORF">CGZ75_09045</name>
</gene>
<feature type="transmembrane region" description="Helical" evidence="12">
    <location>
        <begin position="87"/>
        <end position="108"/>
    </location>
</feature>
<name>A0A229P3G0_9BACL</name>
<feature type="transmembrane region" description="Helical" evidence="12">
    <location>
        <begin position="30"/>
        <end position="48"/>
    </location>
</feature>
<sequence length="157" mass="18302">MDNWTQQAVSDEDEYEDEVEYLGFWERYRFYFAWIIALTATLGSLYLSEIKGFIPCDLCWYQRIFMYPLAIILGVAVYKGDRSITRYVIPLAWIGIAIALYHNMLIWFPDLAGIVPCKSGVPCNRDYLNWFGFITIPLLSMTAFTMILACLHIKGRR</sequence>
<evidence type="ECO:0000256" key="3">
    <source>
        <dbReference type="ARBA" id="ARBA00022448"/>
    </source>
</evidence>
<evidence type="ECO:0000256" key="6">
    <source>
        <dbReference type="ARBA" id="ARBA00022989"/>
    </source>
</evidence>
<dbReference type="PANTHER" id="PTHR43469">
    <property type="entry name" value="DISULFIDE FORMATION PROTEIN-RELATED"/>
    <property type="match status" value="1"/>
</dbReference>
<dbReference type="InterPro" id="IPR012187">
    <property type="entry name" value="Disulphide_bond_form_BdbC"/>
</dbReference>
<dbReference type="EMBL" id="NMUQ01000001">
    <property type="protein sequence ID" value="OXM16783.1"/>
    <property type="molecule type" value="Genomic_DNA"/>
</dbReference>
<dbReference type="OrthoDB" id="158402at2"/>
<dbReference type="AlphaFoldDB" id="A0A229P3G0"/>
<evidence type="ECO:0000313" key="13">
    <source>
        <dbReference type="EMBL" id="OXM16783.1"/>
    </source>
</evidence>
<feature type="transmembrane region" description="Helical" evidence="12">
    <location>
        <begin position="60"/>
        <end position="78"/>
    </location>
</feature>
<comment type="subcellular location">
    <subcellularLocation>
        <location evidence="1">Membrane</location>
        <topology evidence="1">Multi-pass membrane protein</topology>
    </subcellularLocation>
</comment>
<evidence type="ECO:0000256" key="11">
    <source>
        <dbReference type="ARBA" id="ARBA00023284"/>
    </source>
</evidence>
<evidence type="ECO:0000256" key="9">
    <source>
        <dbReference type="ARBA" id="ARBA00023157"/>
    </source>
</evidence>
<evidence type="ECO:0000256" key="7">
    <source>
        <dbReference type="ARBA" id="ARBA00023002"/>
    </source>
</evidence>
<dbReference type="RefSeq" id="WP_089523865.1">
    <property type="nucleotide sequence ID" value="NZ_NMUQ01000001.1"/>
</dbReference>
<keyword evidence="8 12" id="KW-0472">Membrane</keyword>
<dbReference type="InterPro" id="IPR003752">
    <property type="entry name" value="DiS_bond_form_DsbB/BdbC"/>
</dbReference>
<evidence type="ECO:0000256" key="1">
    <source>
        <dbReference type="ARBA" id="ARBA00004141"/>
    </source>
</evidence>
<accession>A0A229P3G0</accession>
<keyword evidence="7" id="KW-0560">Oxidoreductase</keyword>
<dbReference type="GO" id="GO:0016020">
    <property type="term" value="C:membrane"/>
    <property type="evidence" value="ECO:0007669"/>
    <property type="project" value="UniProtKB-SubCell"/>
</dbReference>
<proteinExistence type="inferred from homology"/>
<dbReference type="SUPFAM" id="SSF158442">
    <property type="entry name" value="DsbB-like"/>
    <property type="match status" value="1"/>
</dbReference>
<keyword evidence="10" id="KW-0143">Chaperone</keyword>
<comment type="similarity">
    <text evidence="2">Belongs to the DsbB family. BdbC subfamily.</text>
</comment>
<keyword evidence="9" id="KW-1015">Disulfide bond</keyword>
<keyword evidence="5" id="KW-0249">Electron transport</keyword>
<keyword evidence="14" id="KW-1185">Reference proteome</keyword>
<dbReference type="Pfam" id="PF02600">
    <property type="entry name" value="DsbB"/>
    <property type="match status" value="1"/>
</dbReference>
<keyword evidence="4 12" id="KW-0812">Transmembrane</keyword>
<reference evidence="13 14" key="1">
    <citation type="submission" date="2017-07" db="EMBL/GenBank/DDBJ databases">
        <title>Paenibacillus herberti R33 genome sequencing and assembly.</title>
        <authorList>
            <person name="Su W."/>
        </authorList>
    </citation>
    <scope>NUCLEOTIDE SEQUENCE [LARGE SCALE GENOMIC DNA]</scope>
    <source>
        <strain evidence="13 14">R33</strain>
    </source>
</reference>